<feature type="domain" description="Response regulatory" evidence="4">
    <location>
        <begin position="3"/>
        <end position="119"/>
    </location>
</feature>
<dbReference type="InterPro" id="IPR001789">
    <property type="entry name" value="Sig_transdc_resp-reg_receiver"/>
</dbReference>
<dbReference type="Proteomes" id="UP000060487">
    <property type="component" value="Unassembled WGS sequence"/>
</dbReference>
<dbReference type="RefSeq" id="WP_236861733.1">
    <property type="nucleotide sequence ID" value="NZ_LNQR01000091.1"/>
</dbReference>
<evidence type="ECO:0000313" key="6">
    <source>
        <dbReference type="Proteomes" id="UP000060487"/>
    </source>
</evidence>
<dbReference type="SMART" id="SM00448">
    <property type="entry name" value="REC"/>
    <property type="match status" value="1"/>
</dbReference>
<evidence type="ECO:0000256" key="3">
    <source>
        <dbReference type="PROSITE-ProRule" id="PRU00169"/>
    </source>
</evidence>
<gene>
    <name evidence="5" type="ORF">ASN18_2557</name>
</gene>
<keyword evidence="6" id="KW-1185">Reference proteome</keyword>
<organism evidence="5 6">
    <name type="scientific">Candidatus Magnetominusculus xianensis</name>
    <dbReference type="NCBI Taxonomy" id="1748249"/>
    <lineage>
        <taxon>Bacteria</taxon>
        <taxon>Pseudomonadati</taxon>
        <taxon>Nitrospirota</taxon>
        <taxon>Nitrospiria</taxon>
        <taxon>Nitrospirales</taxon>
        <taxon>Nitrospiraceae</taxon>
        <taxon>Candidatus Magnetominusculus</taxon>
    </lineage>
</organism>
<dbReference type="EMBL" id="LNQR01000091">
    <property type="protein sequence ID" value="KWT82071.1"/>
    <property type="molecule type" value="Genomic_DNA"/>
</dbReference>
<keyword evidence="2" id="KW-0902">Two-component regulatory system</keyword>
<reference evidence="5 6" key="1">
    <citation type="submission" date="2015-11" db="EMBL/GenBank/DDBJ databases">
        <authorList>
            <person name="Lin W."/>
        </authorList>
    </citation>
    <scope>NUCLEOTIDE SEQUENCE [LARGE SCALE GENOMIC DNA]</scope>
    <source>
        <strain evidence="5 6">HCH-1</strain>
    </source>
</reference>
<accession>A0ABR5SGK7</accession>
<evidence type="ECO:0000259" key="4">
    <source>
        <dbReference type="PROSITE" id="PS50110"/>
    </source>
</evidence>
<comment type="caution">
    <text evidence="5">The sequence shown here is derived from an EMBL/GenBank/DDBJ whole genome shotgun (WGS) entry which is preliminary data.</text>
</comment>
<evidence type="ECO:0000256" key="1">
    <source>
        <dbReference type="ARBA" id="ARBA00022553"/>
    </source>
</evidence>
<feature type="modified residue" description="4-aspartylphosphate" evidence="3">
    <location>
        <position position="52"/>
    </location>
</feature>
<dbReference type="PANTHER" id="PTHR45339">
    <property type="entry name" value="HYBRID SIGNAL TRANSDUCTION HISTIDINE KINASE J"/>
    <property type="match status" value="1"/>
</dbReference>
<dbReference type="SUPFAM" id="SSF52172">
    <property type="entry name" value="CheY-like"/>
    <property type="match status" value="1"/>
</dbReference>
<dbReference type="Gene3D" id="3.40.50.2300">
    <property type="match status" value="1"/>
</dbReference>
<proteinExistence type="predicted"/>
<dbReference type="PROSITE" id="PS50110">
    <property type="entry name" value="RESPONSE_REGULATORY"/>
    <property type="match status" value="1"/>
</dbReference>
<evidence type="ECO:0000256" key="2">
    <source>
        <dbReference type="ARBA" id="ARBA00023012"/>
    </source>
</evidence>
<sequence>MKKILVIEDNELNMKFIREVLRRRGYAIIEAYDGADGVALAEQALPELILMDINMPHMGGIAALKKIKQIAPLENTPVIALTAYAMEGDREKFIKEGFDDYIAKPISIGVLMEAIGRIFK</sequence>
<dbReference type="Pfam" id="PF00072">
    <property type="entry name" value="Response_reg"/>
    <property type="match status" value="1"/>
</dbReference>
<protein>
    <submittedName>
        <fullName evidence="5">Two-component system response regulator</fullName>
    </submittedName>
</protein>
<dbReference type="InterPro" id="IPR011006">
    <property type="entry name" value="CheY-like_superfamily"/>
</dbReference>
<dbReference type="PANTHER" id="PTHR45339:SF1">
    <property type="entry name" value="HYBRID SIGNAL TRANSDUCTION HISTIDINE KINASE J"/>
    <property type="match status" value="1"/>
</dbReference>
<name>A0ABR5SGK7_9BACT</name>
<evidence type="ECO:0000313" key="5">
    <source>
        <dbReference type="EMBL" id="KWT82071.1"/>
    </source>
</evidence>
<keyword evidence="1 3" id="KW-0597">Phosphoprotein</keyword>